<evidence type="ECO:0000313" key="2">
    <source>
        <dbReference type="EMBL" id="CAA9211158.1"/>
    </source>
</evidence>
<feature type="non-terminal residue" evidence="2">
    <location>
        <position position="1"/>
    </location>
</feature>
<feature type="compositionally biased region" description="Basic residues" evidence="1">
    <location>
        <begin position="194"/>
        <end position="208"/>
    </location>
</feature>
<feature type="compositionally biased region" description="Basic and acidic residues" evidence="1">
    <location>
        <begin position="337"/>
        <end position="355"/>
    </location>
</feature>
<feature type="compositionally biased region" description="Basic residues" evidence="1">
    <location>
        <begin position="279"/>
        <end position="301"/>
    </location>
</feature>
<accession>A0A6J4H2J1</accession>
<keyword evidence="2" id="KW-0808">Transferase</keyword>
<name>A0A6J4H2J1_9ACTN</name>
<feature type="compositionally biased region" description="Low complexity" evidence="1">
    <location>
        <begin position="254"/>
        <end position="268"/>
    </location>
</feature>
<dbReference type="AlphaFoldDB" id="A0A6J4H2J1"/>
<dbReference type="EC" id="6.3.4.21" evidence="2"/>
<feature type="compositionally biased region" description="Basic and acidic residues" evidence="1">
    <location>
        <begin position="138"/>
        <end position="154"/>
    </location>
</feature>
<dbReference type="GO" id="GO:0016757">
    <property type="term" value="F:glycosyltransferase activity"/>
    <property type="evidence" value="ECO:0007669"/>
    <property type="project" value="UniProtKB-KW"/>
</dbReference>
<evidence type="ECO:0000256" key="1">
    <source>
        <dbReference type="SAM" id="MobiDB-lite"/>
    </source>
</evidence>
<organism evidence="2">
    <name type="scientific">uncultured Mycobacteriales bacterium</name>
    <dbReference type="NCBI Taxonomy" id="581187"/>
    <lineage>
        <taxon>Bacteria</taxon>
        <taxon>Bacillati</taxon>
        <taxon>Actinomycetota</taxon>
        <taxon>Actinomycetes</taxon>
        <taxon>Mycobacteriales</taxon>
        <taxon>environmental samples</taxon>
    </lineage>
</organism>
<feature type="compositionally biased region" description="Low complexity" evidence="1">
    <location>
        <begin position="402"/>
        <end position="426"/>
    </location>
</feature>
<gene>
    <name evidence="2" type="ORF">AVDCRST_MAG41-305</name>
</gene>
<feature type="non-terminal residue" evidence="2">
    <location>
        <position position="426"/>
    </location>
</feature>
<dbReference type="GO" id="GO:0004516">
    <property type="term" value="F:nicotinate phosphoribosyltransferase activity"/>
    <property type="evidence" value="ECO:0007669"/>
    <property type="project" value="UniProtKB-EC"/>
</dbReference>
<sequence>ALDRAADRPVRADDARLRPAGRLRRALVRLRGVRPPPARRSPVRRGGRHRAAAGRARRLPVRPRRAGRAGRLRAGRGDPGLAGGLAVHRGRRRLPGGRAVLPELAGADGDRDLRRGGAAGDAGAVGAQPRLRDRRRGRPDGHRGRRPAADRDGLPAHPRGGRGGRGPGGVSRRVRLDLQPGGRPPVRGADLGHRRALVHAAARQRGRRLPGAAGRAGHRHHAAGRHVRHRPGHPDRRRGRRAGAGRGPDRLRRPVGAGPRLAAAAGLAGRDRDPDRAVRRPGRVRHRRAGRRAGRRLRRGHLGGDRLRRADRRHGLQAGRGRGPAGGEAVGAQGDPGRPEDRAAPAPGDRHRDRGGPGVPRRARAGPARPAAAGAAGPRRQAGGVRRDRPGGVPGAAGGGAAVRTVGGSEAVAGRPGPAHRAAGGM</sequence>
<feature type="compositionally biased region" description="Gly residues" evidence="1">
    <location>
        <begin position="318"/>
        <end position="329"/>
    </location>
</feature>
<dbReference type="EMBL" id="CADCTP010000001">
    <property type="protein sequence ID" value="CAA9211158.1"/>
    <property type="molecule type" value="Genomic_DNA"/>
</dbReference>
<feature type="compositionally biased region" description="Low complexity" evidence="1">
    <location>
        <begin position="365"/>
        <end position="384"/>
    </location>
</feature>
<protein>
    <submittedName>
        <fullName evidence="2">Nicotinate phosphoribosyltransferase</fullName>
        <ecNumber evidence="2">6.3.4.21</ecNumber>
    </submittedName>
</protein>
<feature type="compositionally biased region" description="Basic residues" evidence="1">
    <location>
        <begin position="216"/>
        <end position="243"/>
    </location>
</feature>
<proteinExistence type="predicted"/>
<reference evidence="2" key="1">
    <citation type="submission" date="2020-02" db="EMBL/GenBank/DDBJ databases">
        <authorList>
            <person name="Meier V. D."/>
        </authorList>
    </citation>
    <scope>NUCLEOTIDE SEQUENCE</scope>
    <source>
        <strain evidence="2">AVDCRST_MAG41</strain>
    </source>
</reference>
<keyword evidence="2" id="KW-0328">Glycosyltransferase</keyword>
<keyword evidence="2" id="KW-0436">Ligase</keyword>
<feature type="compositionally biased region" description="Basic and acidic residues" evidence="1">
    <location>
        <begin position="269"/>
        <end position="278"/>
    </location>
</feature>
<feature type="region of interest" description="Disordered" evidence="1">
    <location>
        <begin position="30"/>
        <end position="426"/>
    </location>
</feature>
<feature type="compositionally biased region" description="Gly residues" evidence="1">
    <location>
        <begin position="392"/>
        <end position="401"/>
    </location>
</feature>
<feature type="compositionally biased region" description="Basic residues" evidence="1">
    <location>
        <begin position="41"/>
        <end position="74"/>
    </location>
</feature>